<evidence type="ECO:0000256" key="2">
    <source>
        <dbReference type="ARBA" id="ARBA00008092"/>
    </source>
</evidence>
<feature type="domain" description="Nuclear receptor" evidence="12">
    <location>
        <begin position="293"/>
        <end position="368"/>
    </location>
</feature>
<comment type="similarity">
    <text evidence="2">Belongs to the nuclear hormone receptor family. NR1 subfamily.</text>
</comment>
<comment type="subcellular location">
    <subcellularLocation>
        <location evidence="1">Nucleus</location>
    </subcellularLocation>
</comment>
<evidence type="ECO:0000256" key="4">
    <source>
        <dbReference type="ARBA" id="ARBA00022771"/>
    </source>
</evidence>
<keyword evidence="5" id="KW-0862">Zinc</keyword>
<sequence>MENSPESIPESKPDLGDAGSAYFSDSGISSNYSYQTNASLSTTSVLPSPSLSGISNSLDSSGPAPMNSSVSSFSNKTFPGFCEYSSSAMATNPYAQAARHSFSQGFLTNQNAYNPGYLSNTNMNSAFYGRQVGNTAFAPPGNGLCSSQMVFAQEIQQQQQQQQQAQSVHQSAELLNGHISSLDARYNHNRSEHAHLAYGDSYSSSVQPLHITTSPRHSLPPSNHAPSGTRESMGKGSPRILSPSCESGVAQCSGTTPGSGSMLTPRSTRTIAGGSEVSAADSNTGVGSIKATFTPCKVCGDKASGYHYGVISCEGCKGFFRRSIQKQIEYKCLRDGKCLVIRLNRNRCQYCRFRKCLAVGMSKDSVRYGRMPRRTRSSESTPPNGPLSQPSSASAIDGAIGPALLNRASSLNSSDTGGHGSAFMPAAALSSSAVQATTAMHGTAGASRPGVCPRPNSDQLGLYEIIVTVNQAYQNFSPYTDEKIKQMRLRPISLSTVTRDFWPEKVDEHRLRMHEELSQLLAPHIQQVVEFAKRLPDFGHLGQPDQLILIKAAFFEVWMVQAARMVSMHERTITLADGKQITKQELDFVYSPSVVCMMFTFSESFNSLILNDTEIALCCAAVLTKPDRYGLNEPNKVAIMQDRHMAALRMQLERNRPREPALLAQVRNAIGQLATLGETMQLSIRWYRENWYRTRLAPLYAETYDIPHEETPTPAMAAQAAAAAAVLANVATQQQSNNTSYAMCPADTMHSGYSAGIGYHTQNNPASTGTSVVVRNASGHPSAISNPDTGVTHTPANGTGYGSASGLSVPQTVQHHYPIQTGSNGTGSRSAEGHIGYFTSSPQNRPSQAPSTVQHFATRSVQSHQSTTQMNSPSPSPSSSSTSSSLHPAPYSASSLASSDAPGAVSHSTVAQLAHPYAYHAPHIRSNHQLSPGCYGNTSTGSNSSSGTFASTSTIAPCATTSAAGSTSRTTHSGHGYPTGSVDPDSPHDGSSPSMDVCLASNSNSVHENASVVYISDQIDSSPMPQTPPALTHSVGSDQRISQTVSHISSSNSSSSSGPSTPIPNINNSPVGIVAMGEHAAMTAVVGSGSPILMDDAYAWNSPGSELTGIKRDYQPQLKTESQDESSSGSIGLSRMKEEEMTHNTSDNLDPVGLL</sequence>
<evidence type="ECO:0000313" key="15">
    <source>
        <dbReference type="Proteomes" id="UP000230066"/>
    </source>
</evidence>
<dbReference type="InterPro" id="IPR000536">
    <property type="entry name" value="Nucl_hrmn_rcpt_lig-bd"/>
</dbReference>
<evidence type="ECO:0008006" key="16">
    <source>
        <dbReference type="Google" id="ProtNLM"/>
    </source>
</evidence>
<evidence type="ECO:0000256" key="8">
    <source>
        <dbReference type="ARBA" id="ARBA00023163"/>
    </source>
</evidence>
<dbReference type="PROSITE" id="PS51843">
    <property type="entry name" value="NR_LBD"/>
    <property type="match status" value="1"/>
</dbReference>
<keyword evidence="4" id="KW-0863">Zinc-finger</keyword>
<evidence type="ECO:0000256" key="1">
    <source>
        <dbReference type="ARBA" id="ARBA00004123"/>
    </source>
</evidence>
<evidence type="ECO:0000259" key="13">
    <source>
        <dbReference type="PROSITE" id="PS51843"/>
    </source>
</evidence>
<dbReference type="InterPro" id="IPR048008">
    <property type="entry name" value="NR_LBD_DmE78-like"/>
</dbReference>
<accession>A0A4E0REZ1</accession>
<evidence type="ECO:0000256" key="3">
    <source>
        <dbReference type="ARBA" id="ARBA00022723"/>
    </source>
</evidence>
<feature type="compositionally biased region" description="Polar residues" evidence="11">
    <location>
        <begin position="838"/>
        <end position="871"/>
    </location>
</feature>
<keyword evidence="7" id="KW-0238">DNA-binding</keyword>
<feature type="region of interest" description="Disordered" evidence="11">
    <location>
        <begin position="766"/>
        <end position="903"/>
    </location>
</feature>
<dbReference type="GO" id="GO:0005634">
    <property type="term" value="C:nucleus"/>
    <property type="evidence" value="ECO:0007669"/>
    <property type="project" value="UniProtKB-SubCell"/>
</dbReference>
<reference evidence="14" key="1">
    <citation type="submission" date="2019-03" db="EMBL/GenBank/DDBJ databases">
        <title>Improved annotation for the trematode Fasciola hepatica.</title>
        <authorList>
            <person name="Choi Y.-J."/>
            <person name="Martin J."/>
            <person name="Mitreva M."/>
        </authorList>
    </citation>
    <scope>NUCLEOTIDE SEQUENCE [LARGE SCALE GENOMIC DNA]</scope>
</reference>
<feature type="compositionally biased region" description="Low complexity" evidence="11">
    <location>
        <begin position="961"/>
        <end position="994"/>
    </location>
</feature>
<dbReference type="GO" id="GO:0043565">
    <property type="term" value="F:sequence-specific DNA binding"/>
    <property type="evidence" value="ECO:0007669"/>
    <property type="project" value="InterPro"/>
</dbReference>
<feature type="region of interest" description="Disordered" evidence="11">
    <location>
        <begin position="1019"/>
        <end position="1065"/>
    </location>
</feature>
<organism evidence="14 15">
    <name type="scientific">Fasciola hepatica</name>
    <name type="common">Liver fluke</name>
    <dbReference type="NCBI Taxonomy" id="6192"/>
    <lineage>
        <taxon>Eukaryota</taxon>
        <taxon>Metazoa</taxon>
        <taxon>Spiralia</taxon>
        <taxon>Lophotrochozoa</taxon>
        <taxon>Platyhelminthes</taxon>
        <taxon>Trematoda</taxon>
        <taxon>Digenea</taxon>
        <taxon>Plagiorchiida</taxon>
        <taxon>Echinostomata</taxon>
        <taxon>Echinostomatoidea</taxon>
        <taxon>Fasciolidae</taxon>
        <taxon>Fasciola</taxon>
    </lineage>
</organism>
<dbReference type="PROSITE" id="PS00031">
    <property type="entry name" value="NUCLEAR_REC_DBD_1"/>
    <property type="match status" value="1"/>
</dbReference>
<dbReference type="FunFam" id="3.30.50.10:FF:000044">
    <property type="entry name" value="retinoic acid receptor beta isoform X4"/>
    <property type="match status" value="1"/>
</dbReference>
<dbReference type="CDD" id="cd07165">
    <property type="entry name" value="NR_DBD_DmE78_like"/>
    <property type="match status" value="1"/>
</dbReference>
<dbReference type="InterPro" id="IPR013088">
    <property type="entry name" value="Znf_NHR/GATA"/>
</dbReference>
<dbReference type="GO" id="GO:0008270">
    <property type="term" value="F:zinc ion binding"/>
    <property type="evidence" value="ECO:0007669"/>
    <property type="project" value="UniProtKB-KW"/>
</dbReference>
<dbReference type="InterPro" id="IPR001723">
    <property type="entry name" value="Nuclear_hrmn_rcpt"/>
</dbReference>
<feature type="compositionally biased region" description="Polar residues" evidence="11">
    <location>
        <begin position="378"/>
        <end position="392"/>
    </location>
</feature>
<protein>
    <recommendedName>
        <fullName evidence="16">Ecdysone-induced protein 78C</fullName>
    </recommendedName>
</protein>
<dbReference type="Gene3D" id="1.10.565.10">
    <property type="entry name" value="Retinoid X Receptor"/>
    <property type="match status" value="1"/>
</dbReference>
<dbReference type="CDD" id="cd06941">
    <property type="entry name" value="NR_LBD_DmE78_like"/>
    <property type="match status" value="1"/>
</dbReference>
<feature type="compositionally biased region" description="Polar residues" evidence="11">
    <location>
        <begin position="1117"/>
        <end position="1131"/>
    </location>
</feature>
<feature type="compositionally biased region" description="Polar residues" evidence="11">
    <location>
        <begin position="805"/>
        <end position="829"/>
    </location>
</feature>
<keyword evidence="9" id="KW-0675">Receptor</keyword>
<feature type="compositionally biased region" description="Low complexity" evidence="11">
    <location>
        <begin position="877"/>
        <end position="903"/>
    </location>
</feature>
<evidence type="ECO:0000256" key="6">
    <source>
        <dbReference type="ARBA" id="ARBA00023015"/>
    </source>
</evidence>
<keyword evidence="10" id="KW-0539">Nucleus</keyword>
<keyword evidence="8" id="KW-0804">Transcription</keyword>
<evidence type="ECO:0000256" key="5">
    <source>
        <dbReference type="ARBA" id="ARBA00022833"/>
    </source>
</evidence>
<keyword evidence="3" id="KW-0479">Metal-binding</keyword>
<dbReference type="PRINTS" id="PR00398">
    <property type="entry name" value="STRDHORMONER"/>
</dbReference>
<feature type="compositionally biased region" description="Polar residues" evidence="11">
    <location>
        <begin position="783"/>
        <end position="797"/>
    </location>
</feature>
<dbReference type="EMBL" id="JXXN02000852">
    <property type="protein sequence ID" value="THD26133.1"/>
    <property type="molecule type" value="Genomic_DNA"/>
</dbReference>
<dbReference type="InterPro" id="IPR001728">
    <property type="entry name" value="ThyrH_rcpt"/>
</dbReference>
<comment type="caution">
    <text evidence="14">The sequence shown here is derived from an EMBL/GenBank/DDBJ whole genome shotgun (WGS) entry which is preliminary data.</text>
</comment>
<gene>
    <name evidence="14" type="ORF">D915_003034</name>
</gene>
<feature type="compositionally biased region" description="Low complexity" evidence="11">
    <location>
        <begin position="1041"/>
        <end position="1065"/>
    </location>
</feature>
<feature type="region of interest" description="Disordered" evidence="11">
    <location>
        <begin position="1"/>
        <end position="20"/>
    </location>
</feature>
<evidence type="ECO:0000256" key="7">
    <source>
        <dbReference type="ARBA" id="ARBA00023125"/>
    </source>
</evidence>
<keyword evidence="15" id="KW-1185">Reference proteome</keyword>
<feature type="domain" description="NR LBD" evidence="13">
    <location>
        <begin position="461"/>
        <end position="706"/>
    </location>
</feature>
<feature type="region of interest" description="Disordered" evidence="11">
    <location>
        <begin position="961"/>
        <end position="997"/>
    </location>
</feature>
<evidence type="ECO:0000256" key="9">
    <source>
        <dbReference type="ARBA" id="ARBA00023170"/>
    </source>
</evidence>
<dbReference type="SUPFAM" id="SSF48508">
    <property type="entry name" value="Nuclear receptor ligand-binding domain"/>
    <property type="match status" value="1"/>
</dbReference>
<feature type="compositionally biased region" description="Polar residues" evidence="11">
    <location>
        <begin position="250"/>
        <end position="267"/>
    </location>
</feature>
<evidence type="ECO:0000313" key="14">
    <source>
        <dbReference type="EMBL" id="THD26133.1"/>
    </source>
</evidence>
<dbReference type="Pfam" id="PF00105">
    <property type="entry name" value="zf-C4"/>
    <property type="match status" value="1"/>
</dbReference>
<feature type="region of interest" description="Disordered" evidence="11">
    <location>
        <begin position="367"/>
        <end position="392"/>
    </location>
</feature>
<dbReference type="SMART" id="SM00430">
    <property type="entry name" value="HOLI"/>
    <property type="match status" value="1"/>
</dbReference>
<keyword evidence="6" id="KW-0805">Transcription regulation</keyword>
<feature type="compositionally biased region" description="Polar residues" evidence="11">
    <location>
        <begin position="207"/>
        <end position="230"/>
    </location>
</feature>
<evidence type="ECO:0000256" key="11">
    <source>
        <dbReference type="SAM" id="MobiDB-lite"/>
    </source>
</evidence>
<dbReference type="AlphaFoldDB" id="A0A4E0REZ1"/>
<feature type="region of interest" description="Disordered" evidence="11">
    <location>
        <begin position="207"/>
        <end position="267"/>
    </location>
</feature>
<dbReference type="PRINTS" id="PR00047">
    <property type="entry name" value="STROIDFINGER"/>
</dbReference>
<dbReference type="Proteomes" id="UP000230066">
    <property type="component" value="Unassembled WGS sequence"/>
</dbReference>
<dbReference type="SMART" id="SM00399">
    <property type="entry name" value="ZnF_C4"/>
    <property type="match status" value="1"/>
</dbReference>
<dbReference type="InterPro" id="IPR035500">
    <property type="entry name" value="NHR-like_dom_sf"/>
</dbReference>
<dbReference type="GO" id="GO:0004879">
    <property type="term" value="F:nuclear receptor activity"/>
    <property type="evidence" value="ECO:0007669"/>
    <property type="project" value="InterPro"/>
</dbReference>
<evidence type="ECO:0000256" key="10">
    <source>
        <dbReference type="ARBA" id="ARBA00023242"/>
    </source>
</evidence>
<name>A0A4E0REZ1_FASHE</name>
<dbReference type="Gene3D" id="3.30.50.10">
    <property type="entry name" value="Erythroid Transcription Factor GATA-1, subunit A"/>
    <property type="match status" value="1"/>
</dbReference>
<dbReference type="PANTHER" id="PTHR45805">
    <property type="entry name" value="NUCLEAR HORMONE RECEPTOR HR3-RELATED"/>
    <property type="match status" value="1"/>
</dbReference>
<dbReference type="PROSITE" id="PS51030">
    <property type="entry name" value="NUCLEAR_REC_DBD_2"/>
    <property type="match status" value="1"/>
</dbReference>
<dbReference type="PRINTS" id="PR00546">
    <property type="entry name" value="THYROIDHORMR"/>
</dbReference>
<dbReference type="SUPFAM" id="SSF57716">
    <property type="entry name" value="Glucocorticoid receptor-like (DNA-binding domain)"/>
    <property type="match status" value="1"/>
</dbReference>
<dbReference type="PANTHER" id="PTHR45805:SF10">
    <property type="entry name" value="ECDYSONE-INDUCED PROTEIN 78C"/>
    <property type="match status" value="1"/>
</dbReference>
<proteinExistence type="inferred from homology"/>
<dbReference type="Pfam" id="PF00104">
    <property type="entry name" value="Hormone_recep"/>
    <property type="match status" value="1"/>
</dbReference>
<dbReference type="InterPro" id="IPR001628">
    <property type="entry name" value="Znf_hrmn_rcpt"/>
</dbReference>
<feature type="region of interest" description="Disordered" evidence="11">
    <location>
        <begin position="1107"/>
        <end position="1155"/>
    </location>
</feature>
<evidence type="ECO:0000259" key="12">
    <source>
        <dbReference type="PROSITE" id="PS51030"/>
    </source>
</evidence>